<gene>
    <name evidence="1" type="ORF">PLEOSDRAFT_1071068</name>
</gene>
<dbReference type="VEuPathDB" id="FungiDB:PLEOSDRAFT_1071068"/>
<evidence type="ECO:0000313" key="1">
    <source>
        <dbReference type="EMBL" id="KDQ29880.1"/>
    </source>
</evidence>
<dbReference type="EMBL" id="KL198007">
    <property type="protein sequence ID" value="KDQ29880.1"/>
    <property type="molecule type" value="Genomic_DNA"/>
</dbReference>
<sequence>MNIRAWQAVSVVIYNISFHVQRNNSKIDYGRTNWHHAPRHDAMFEMRKERSSCRKILRPKVVYEEIKLRLSDGHEVAATRDQDGGEVGVKTADLCQFNVGIQSPDFFI</sequence>
<proteinExistence type="predicted"/>
<evidence type="ECO:0000313" key="2">
    <source>
        <dbReference type="Proteomes" id="UP000027073"/>
    </source>
</evidence>
<dbReference type="Proteomes" id="UP000027073">
    <property type="component" value="Unassembled WGS sequence"/>
</dbReference>
<dbReference type="HOGENOM" id="CLU_2198059_0_0_1"/>
<name>A0A067NSB5_PLEO1</name>
<organism evidence="1 2">
    <name type="scientific">Pleurotus ostreatus (strain PC15)</name>
    <name type="common">Oyster mushroom</name>
    <dbReference type="NCBI Taxonomy" id="1137138"/>
    <lineage>
        <taxon>Eukaryota</taxon>
        <taxon>Fungi</taxon>
        <taxon>Dikarya</taxon>
        <taxon>Basidiomycota</taxon>
        <taxon>Agaricomycotina</taxon>
        <taxon>Agaricomycetes</taxon>
        <taxon>Agaricomycetidae</taxon>
        <taxon>Agaricales</taxon>
        <taxon>Pleurotineae</taxon>
        <taxon>Pleurotaceae</taxon>
        <taxon>Pleurotus</taxon>
    </lineage>
</organism>
<protein>
    <submittedName>
        <fullName evidence="1">Uncharacterized protein</fullName>
    </submittedName>
</protein>
<reference evidence="2" key="1">
    <citation type="journal article" date="2014" name="Proc. Natl. Acad. Sci. U.S.A.">
        <title>Extensive sampling of basidiomycete genomes demonstrates inadequacy of the white-rot/brown-rot paradigm for wood decay fungi.</title>
        <authorList>
            <person name="Riley R."/>
            <person name="Salamov A.A."/>
            <person name="Brown D.W."/>
            <person name="Nagy L.G."/>
            <person name="Floudas D."/>
            <person name="Held B.W."/>
            <person name="Levasseur A."/>
            <person name="Lombard V."/>
            <person name="Morin E."/>
            <person name="Otillar R."/>
            <person name="Lindquist E.A."/>
            <person name="Sun H."/>
            <person name="LaButti K.M."/>
            <person name="Schmutz J."/>
            <person name="Jabbour D."/>
            <person name="Luo H."/>
            <person name="Baker S.E."/>
            <person name="Pisabarro A.G."/>
            <person name="Walton J.D."/>
            <person name="Blanchette R.A."/>
            <person name="Henrissat B."/>
            <person name="Martin F."/>
            <person name="Cullen D."/>
            <person name="Hibbett D.S."/>
            <person name="Grigoriev I.V."/>
        </authorList>
    </citation>
    <scope>NUCLEOTIDE SEQUENCE [LARGE SCALE GENOMIC DNA]</scope>
    <source>
        <strain evidence="2">PC15</strain>
    </source>
</reference>
<dbReference type="InParanoid" id="A0A067NSB5"/>
<accession>A0A067NSB5</accession>
<dbReference type="AlphaFoldDB" id="A0A067NSB5"/>